<evidence type="ECO:0000313" key="5">
    <source>
        <dbReference type="Proteomes" id="UP000274082"/>
    </source>
</evidence>
<reference evidence="2" key="2">
    <citation type="submission" date="2011-01" db="EMBL/GenBank/DDBJ databases">
        <authorList>
            <person name="Zhao B.P."/>
            <person name="Ren Z.A."/>
            <person name="Li C.D."/>
        </authorList>
    </citation>
    <scope>NUCLEOTIDE SEQUENCE</scope>
    <source>
        <strain evidence="2">BPK282A1</strain>
    </source>
</reference>
<evidence type="ECO:0000313" key="1">
    <source>
        <dbReference type="EMBL" id="AYU82770.1"/>
    </source>
</evidence>
<dbReference type="VEuPathDB" id="TriTrypDB:LDHU3_34.6340"/>
<reference evidence="2 4" key="1">
    <citation type="journal article" date="2011" name="Genome Res.">
        <title>Whole genome sequencing of multiple Leishmania donovani clinical isolates provides insights into population structure and mechanisms of drug resistance.</title>
        <authorList>
            <person name="Downing T."/>
            <person name="Imamura H."/>
            <person name="Decuypere S."/>
            <person name="Clark T.G."/>
            <person name="Coombs G.H."/>
            <person name="Cotton J.A."/>
            <person name="Hilley J.D."/>
            <person name="de Doncker S."/>
            <person name="Maes I."/>
            <person name="Mottram J.C."/>
            <person name="Quail M.A."/>
            <person name="Rijal S."/>
            <person name="Sanders M."/>
            <person name="Schonian G."/>
            <person name="Stark O."/>
            <person name="Sundar S."/>
            <person name="Vanaerschot M."/>
            <person name="Hertz-Fowler C."/>
            <person name="Dujardin J.C."/>
            <person name="Berriman M."/>
        </authorList>
    </citation>
    <scope>NUCLEOTIDE SEQUENCE [LARGE SCALE GENOMIC DNA]</scope>
    <source>
        <strain evidence="2 4">BPK282A1</strain>
    </source>
</reference>
<dbReference type="VEuPathDB" id="TriTrypDB:LdBPK_344030.1"/>
<evidence type="ECO:0000313" key="4">
    <source>
        <dbReference type="Proteomes" id="UP000008980"/>
    </source>
</evidence>
<dbReference type="KEGG" id="ldo:LDBPK_344030"/>
<dbReference type="Proteomes" id="UP000008980">
    <property type="component" value="Chromosome 34"/>
</dbReference>
<reference evidence="4" key="3">
    <citation type="submission" date="2011-02" db="EMBL/GenBank/DDBJ databases">
        <title>Whole genome sequencing of Leishmania donovani clinical lines reveals dynamic variation related to drug resistance.</title>
        <authorList>
            <person name="Downing T."/>
            <person name="Imamura H."/>
            <person name="Sanders M."/>
            <person name="Decuypere S."/>
            <person name="Hertz-Fowler C."/>
            <person name="Clark T.G."/>
            <person name="Rijal S."/>
            <person name="Sundar S."/>
            <person name="Quail M.A."/>
            <person name="De Doncker S."/>
            <person name="Maes I."/>
            <person name="Vanaerschot M."/>
            <person name="Stark O."/>
            <person name="Schonian G."/>
            <person name="Dujardin J.C."/>
            <person name="Berriman M."/>
        </authorList>
    </citation>
    <scope>NUCLEOTIDE SEQUENCE [LARGE SCALE GENOMIC DNA]</scope>
    <source>
        <strain evidence="4">BPK282A1</strain>
    </source>
</reference>
<dbReference type="Proteomes" id="UP000274082">
    <property type="component" value="Chromosome 34"/>
</dbReference>
<accession>A0A3S7X8J2</accession>
<reference evidence="1 5" key="4">
    <citation type="journal article" date="2018" name="Sci. Rep.">
        <title>A complete Leishmania donovani reference genome identifies novel genetic variations associated with virulence.</title>
        <authorList>
            <person name="Lypaczewski P."/>
            <person name="Hoshizaki J."/>
            <person name="Zhang W.-W."/>
            <person name="McCall L.-I."/>
            <person name="Torcivia-Rodriguez J."/>
            <person name="Simonyan V."/>
            <person name="Kaur A."/>
            <person name="Dewar K."/>
            <person name="Matlashewski G."/>
        </authorList>
    </citation>
    <scope>NUCLEOTIDE SEQUENCE [LARGE SCALE GENOMIC DNA]</scope>
    <source>
        <strain evidence="1 5">LdCL</strain>
    </source>
</reference>
<dbReference type="OMA" id="VGACEHI"/>
<proteinExistence type="predicted"/>
<dbReference type="AlphaFoldDB" id="A0A3S7X8J2"/>
<evidence type="ECO:0000313" key="3">
    <source>
        <dbReference type="EMBL" id="TPP40304.1"/>
    </source>
</evidence>
<keyword evidence="5" id="KW-1185">Reference proteome</keyword>
<organism evidence="1 5">
    <name type="scientific">Leishmania donovani</name>
    <dbReference type="NCBI Taxonomy" id="5661"/>
    <lineage>
        <taxon>Eukaryota</taxon>
        <taxon>Discoba</taxon>
        <taxon>Euglenozoa</taxon>
        <taxon>Kinetoplastea</taxon>
        <taxon>Metakinetoplastina</taxon>
        <taxon>Trypanosomatida</taxon>
        <taxon>Trypanosomatidae</taxon>
        <taxon>Leishmaniinae</taxon>
        <taxon>Leishmania</taxon>
    </lineage>
</organism>
<dbReference type="RefSeq" id="XP_003864562.1">
    <property type="nucleotide sequence ID" value="XM_003864514.1"/>
</dbReference>
<dbReference type="EMBL" id="RHLC01000004">
    <property type="protein sequence ID" value="TPP40304.1"/>
    <property type="molecule type" value="Genomic_DNA"/>
</dbReference>
<reference evidence="6" key="5">
    <citation type="submission" date="2019-02" db="EMBL/GenBank/DDBJ databases">
        <title>FDA dAtabase for Regulatory Grade micrObial Sequences (FDA-ARGOS): Supporting development and validation of Infectious Disease Dx tests.</title>
        <authorList>
            <person name="Duncan R."/>
            <person name="Fisher C."/>
            <person name="Tallon L."/>
            <person name="Sadzewicz L."/>
            <person name="Sengamalay N."/>
            <person name="Ott S."/>
            <person name="Godinez A."/>
            <person name="Nagaraj S."/>
            <person name="Vavikolanu K."/>
            <person name="Nadendla S."/>
            <person name="Aluvathingal J."/>
            <person name="Sichtig H."/>
        </authorList>
    </citation>
    <scope>NUCLEOTIDE SEQUENCE [LARGE SCALE GENOMIC DNA]</scope>
    <source>
        <strain evidence="6">FDAARGOS_361</strain>
    </source>
</reference>
<dbReference type="GeneID" id="13387441"/>
<name>A0A3S7X8J2_LEIDO</name>
<gene>
    <name evidence="3" type="ORF">CGC21_27290</name>
    <name evidence="2" type="ORF">LDBPK_344030</name>
    <name evidence="1" type="ORF">LdCL_340049700</name>
</gene>
<dbReference type="EMBL" id="CP029533">
    <property type="protein sequence ID" value="AYU82770.1"/>
    <property type="molecule type" value="Genomic_DNA"/>
</dbReference>
<accession>E9BRK1</accession>
<dbReference type="OrthoDB" id="259266at2759"/>
<evidence type="ECO:0000313" key="2">
    <source>
        <dbReference type="EMBL" id="CBZ37880.1"/>
    </source>
</evidence>
<dbReference type="VEuPathDB" id="TriTrypDB:LdCL_340049700"/>
<reference evidence="3" key="6">
    <citation type="submission" date="2019-02" db="EMBL/GenBank/DDBJ databases">
        <title>FDA dAtabase for Regulatory Grade micrObial Sequences (FDA-ARGOS): Supporting development and validation of Infectious Disease Dx tests.</title>
        <authorList>
            <person name="Duncan R."/>
            <person name="Fisher C."/>
            <person name="Tallon L.J."/>
            <person name="Sadzewicz L."/>
            <person name="Sengamalay N."/>
            <person name="Ott S."/>
            <person name="Godinez A."/>
            <person name="Nagaraj S."/>
            <person name="Nadendla S."/>
            <person name="Sichtig H."/>
        </authorList>
    </citation>
    <scope>NUCLEOTIDE SEQUENCE</scope>
    <source>
        <strain evidence="3">FDAARGOS_361</strain>
    </source>
</reference>
<dbReference type="EMBL" id="FR799621">
    <property type="protein sequence ID" value="CBZ37880.1"/>
    <property type="molecule type" value="Genomic_DNA"/>
</dbReference>
<dbReference type="Proteomes" id="UP000318447">
    <property type="component" value="Unassembled WGS sequence"/>
</dbReference>
<protein>
    <submittedName>
        <fullName evidence="1">Uncharacterized protein</fullName>
    </submittedName>
</protein>
<evidence type="ECO:0000313" key="6">
    <source>
        <dbReference type="Proteomes" id="UP000318447"/>
    </source>
</evidence>
<sequence length="221" mass="24102">MPFSLAELQNVFFDALTGCPPDAPQKTRDTAVTVAGASIFAGAWQPLEATRMPVRAYLRETGEFDTEDSCRRAVVRAVDAALNDVFNDDAVNAFIGANACESADVVGACEHILRKYLLWMLDGYLHYDGTPQCPFYDALKSTVCAFSLEWGQTFGPMFAEAQSPDEFFSVLVTRGARHHATAAATNPDDAKVRMVTAMSIQVFLIAKTYSPNTPFPSQVAL</sequence>